<name>A0ABM8AFY4_9DEIO</name>
<dbReference type="RefSeq" id="WP_264775275.1">
    <property type="nucleotide sequence ID" value="NZ_AP026560.1"/>
</dbReference>
<evidence type="ECO:0000313" key="2">
    <source>
        <dbReference type="Proteomes" id="UP001064971"/>
    </source>
</evidence>
<dbReference type="EMBL" id="AP026560">
    <property type="protein sequence ID" value="BDP42583.1"/>
    <property type="molecule type" value="Genomic_DNA"/>
</dbReference>
<evidence type="ECO:0000313" key="1">
    <source>
        <dbReference type="EMBL" id="BDP42583.1"/>
    </source>
</evidence>
<proteinExistence type="predicted"/>
<gene>
    <name evidence="1" type="ORF">DAETH_25520</name>
</gene>
<protein>
    <submittedName>
        <fullName evidence="1">Uncharacterized protein</fullName>
    </submittedName>
</protein>
<organism evidence="1 2">
    <name type="scientific">Deinococcus aetherius</name>
    <dbReference type="NCBI Taxonomy" id="200252"/>
    <lineage>
        <taxon>Bacteria</taxon>
        <taxon>Thermotogati</taxon>
        <taxon>Deinococcota</taxon>
        <taxon>Deinococci</taxon>
        <taxon>Deinococcales</taxon>
        <taxon>Deinococcaceae</taxon>
        <taxon>Deinococcus</taxon>
    </lineage>
</organism>
<accession>A0ABM8AFY4</accession>
<keyword evidence="2" id="KW-1185">Reference proteome</keyword>
<reference evidence="1" key="1">
    <citation type="submission" date="2022-07" db="EMBL/GenBank/DDBJ databases">
        <title>Complete Genome Sequence of the Radioresistant Bacterium Deinococcus aetherius ST0316, Isolated from the Air Dust collected in Lower Stratosphere above Japan.</title>
        <authorList>
            <person name="Satoh K."/>
            <person name="Hagiwara K."/>
            <person name="Katsumata K."/>
            <person name="Kubo A."/>
            <person name="Yokobori S."/>
            <person name="Yamagishi A."/>
            <person name="Oono Y."/>
            <person name="Narumi I."/>
        </authorList>
    </citation>
    <scope>NUCLEOTIDE SEQUENCE</scope>
    <source>
        <strain evidence="1">ST0316</strain>
    </source>
</reference>
<sequence length="169" mass="18638">MRAFRHLFGHRPELQTQPTDSLEQVVLAAPVAQFLLRQAQLRSETRSGLLFGRLQQGTLTLTLATAARWPGLTSDPFHVERAYLLGASDAVGFAFGGQVDWWGLWITGADGQAGPTRRVLRWYERAVRRGLIDDRTVLVVAGFQDGLLSTRTLTGGPGVDPLDLPTSWE</sequence>
<dbReference type="Proteomes" id="UP001064971">
    <property type="component" value="Chromosome"/>
</dbReference>